<dbReference type="EMBL" id="CAEZYU010000100">
    <property type="protein sequence ID" value="CAB4754219.1"/>
    <property type="molecule type" value="Genomic_DNA"/>
</dbReference>
<dbReference type="Pfam" id="PF00440">
    <property type="entry name" value="TetR_N"/>
    <property type="match status" value="1"/>
</dbReference>
<feature type="domain" description="HTH tetR-type" evidence="2">
    <location>
        <begin position="38"/>
        <end position="65"/>
    </location>
</feature>
<dbReference type="Gene3D" id="1.10.357.10">
    <property type="entry name" value="Tetracycline Repressor, domain 2"/>
    <property type="match status" value="1"/>
</dbReference>
<dbReference type="AlphaFoldDB" id="A0A6J6B6K5"/>
<accession>A0A6J6B6K5</accession>
<dbReference type="InterPro" id="IPR001647">
    <property type="entry name" value="HTH_TetR"/>
</dbReference>
<name>A0A6J6B6K5_9ZZZZ</name>
<evidence type="ECO:0000313" key="4">
    <source>
        <dbReference type="EMBL" id="CAB4754219.1"/>
    </source>
</evidence>
<keyword evidence="1" id="KW-0238">DNA-binding</keyword>
<sequence>MPRPSAAERKAEYLRIGAVMVAEFSPEQASAVAVDALANVKVADVAERAGVTKGAVYHIWPTQEAFRIDLLGAVLRRNHQQAQDRVMALVEEAGSEGKDPQKALAELTCFLFDTLKDDPGFFARFSFFRYASNPKIRSVLADDEDSVNNDFGPFIDLYLKILHRQFREPFTTAIFLTASGSLLHGLCLRYRISPELTEFPSTHPDTSTSHEEALNMFAFGFKALLDQFTEEIPE</sequence>
<reference evidence="3" key="1">
    <citation type="submission" date="2020-05" db="EMBL/GenBank/DDBJ databases">
        <authorList>
            <person name="Chiriac C."/>
            <person name="Salcher M."/>
            <person name="Ghai R."/>
            <person name="Kavagutti S V."/>
        </authorList>
    </citation>
    <scope>NUCLEOTIDE SEQUENCE</scope>
</reference>
<gene>
    <name evidence="3" type="ORF">UFOPK1358_00604</name>
    <name evidence="4" type="ORF">UFOPK2766_01826</name>
    <name evidence="5" type="ORF">UFOPK3519_00097</name>
</gene>
<proteinExistence type="predicted"/>
<dbReference type="InterPro" id="IPR009057">
    <property type="entry name" value="Homeodomain-like_sf"/>
</dbReference>
<dbReference type="EMBL" id="CAFBMG010000004">
    <property type="protein sequence ID" value="CAB4889118.1"/>
    <property type="molecule type" value="Genomic_DNA"/>
</dbReference>
<dbReference type="GO" id="GO:0003677">
    <property type="term" value="F:DNA binding"/>
    <property type="evidence" value="ECO:0007669"/>
    <property type="project" value="UniProtKB-KW"/>
</dbReference>
<dbReference type="EMBL" id="CAEZSF010000040">
    <property type="protein sequence ID" value="CAB4533979.1"/>
    <property type="molecule type" value="Genomic_DNA"/>
</dbReference>
<evidence type="ECO:0000256" key="1">
    <source>
        <dbReference type="ARBA" id="ARBA00023125"/>
    </source>
</evidence>
<evidence type="ECO:0000259" key="2">
    <source>
        <dbReference type="Pfam" id="PF00440"/>
    </source>
</evidence>
<dbReference type="SUPFAM" id="SSF46689">
    <property type="entry name" value="Homeodomain-like"/>
    <property type="match status" value="1"/>
</dbReference>
<protein>
    <submittedName>
        <fullName evidence="3">Unannotated protein</fullName>
    </submittedName>
</protein>
<evidence type="ECO:0000313" key="3">
    <source>
        <dbReference type="EMBL" id="CAB4533979.1"/>
    </source>
</evidence>
<organism evidence="3">
    <name type="scientific">freshwater metagenome</name>
    <dbReference type="NCBI Taxonomy" id="449393"/>
    <lineage>
        <taxon>unclassified sequences</taxon>
        <taxon>metagenomes</taxon>
        <taxon>ecological metagenomes</taxon>
    </lineage>
</organism>
<evidence type="ECO:0000313" key="5">
    <source>
        <dbReference type="EMBL" id="CAB4889118.1"/>
    </source>
</evidence>